<keyword evidence="1" id="KW-0614">Plasmid</keyword>
<geneLocation type="plasmid" evidence="1 2">
    <name>unnamed1</name>
</geneLocation>
<accession>A0ABZ2XNA2</accession>
<dbReference type="Proteomes" id="UP001479520">
    <property type="component" value="Plasmid unnamed1"/>
</dbReference>
<keyword evidence="2" id="KW-1185">Reference proteome</keyword>
<gene>
    <name evidence="1" type="ORF">AADV58_18160</name>
</gene>
<evidence type="ECO:0000313" key="1">
    <source>
        <dbReference type="EMBL" id="WZJ23334.1"/>
    </source>
</evidence>
<protein>
    <submittedName>
        <fullName evidence="1">Uncharacterized protein</fullName>
    </submittedName>
</protein>
<dbReference type="RefSeq" id="WP_341744673.1">
    <property type="nucleotide sequence ID" value="NZ_CP151407.1"/>
</dbReference>
<name>A0ABZ2XNA2_9RHOO</name>
<dbReference type="EMBL" id="CP151407">
    <property type="protein sequence ID" value="WZJ23334.1"/>
    <property type="molecule type" value="Genomic_DNA"/>
</dbReference>
<reference evidence="1 2" key="1">
    <citation type="submission" date="2024-04" db="EMBL/GenBank/DDBJ databases">
        <title>Dissimilatory iodate-reducing microorganisms contribute to the enrichment of iodine in groundwater.</title>
        <authorList>
            <person name="Jiang Z."/>
        </authorList>
    </citation>
    <scope>NUCLEOTIDE SEQUENCE [LARGE SCALE GENOMIC DNA]</scope>
    <source>
        <strain evidence="1 2">NCP973</strain>
        <plasmid evidence="1 2">unnamed1</plasmid>
    </source>
</reference>
<proteinExistence type="predicted"/>
<sequence>MNQSECIELRDSIFASQFQTEPKERLFRFLAVEPGGVGDSDATVHFAYAPAVWERAGYGSTPNDVVTLLEATIDETPYKDKNLAVQFHDYLRGGWPIPWGITAKESFNNFPSLVLLEAADGKVTGVLMRDAHCGNVNARIANAYAEPHEVEDMIEELTALAPDEQFMGWYKDCNIAADSIDAAIALTPESDAGQKHVLVYRQMEWLWGLWNNPAKPHAYPMELSSVADFHGTRVSAAKRRSRGELEVAKAKQTIPGDYDVLDQALALLSPDDGGTGTDYEAIPAIKMLCDWWNSHAPEAMRPAACFRVYVWKSNRRTFVAGDPEEPAVQANDLASIPTYAVFEREGRPTVALTFFRGRLFNKEDACGTQTYYANGEDGWQIGVDLDQVDEAYYSLKGLRAIERI</sequence>
<evidence type="ECO:0000313" key="2">
    <source>
        <dbReference type="Proteomes" id="UP001479520"/>
    </source>
</evidence>
<organism evidence="1 2">
    <name type="scientific">Azonexus hydrophilus</name>
    <dbReference type="NCBI Taxonomy" id="418702"/>
    <lineage>
        <taxon>Bacteria</taxon>
        <taxon>Pseudomonadati</taxon>
        <taxon>Pseudomonadota</taxon>
        <taxon>Betaproteobacteria</taxon>
        <taxon>Rhodocyclales</taxon>
        <taxon>Azonexaceae</taxon>
        <taxon>Azonexus</taxon>
    </lineage>
</organism>